<dbReference type="EMBL" id="JAACLJ010000011">
    <property type="protein sequence ID" value="KAF4580356.1"/>
    <property type="molecule type" value="Genomic_DNA"/>
</dbReference>
<keyword evidence="3" id="KW-0843">Virulence</keyword>
<dbReference type="GO" id="GO:0090729">
    <property type="term" value="F:toxin activity"/>
    <property type="evidence" value="ECO:0007669"/>
    <property type="project" value="UniProtKB-KW"/>
</dbReference>
<organism evidence="6 8">
    <name type="scientific">Ophiocordyceps camponoti-floridani</name>
    <dbReference type="NCBI Taxonomy" id="2030778"/>
    <lineage>
        <taxon>Eukaryota</taxon>
        <taxon>Fungi</taxon>
        <taxon>Dikarya</taxon>
        <taxon>Ascomycota</taxon>
        <taxon>Pezizomycotina</taxon>
        <taxon>Sordariomycetes</taxon>
        <taxon>Hypocreomycetidae</taxon>
        <taxon>Hypocreales</taxon>
        <taxon>Ophiocordycipitaceae</taxon>
        <taxon>Ophiocordyceps</taxon>
    </lineage>
</organism>
<feature type="chain" id="PRO_5036266480" evidence="5">
    <location>
        <begin position="21"/>
        <end position="666"/>
    </location>
</feature>
<proteinExistence type="predicted"/>
<dbReference type="AlphaFoldDB" id="A0A8H4VAH9"/>
<keyword evidence="1" id="KW-0800">Toxin</keyword>
<dbReference type="SUPFAM" id="SSF56399">
    <property type="entry name" value="ADP-ribosylation"/>
    <property type="match status" value="1"/>
</dbReference>
<dbReference type="EMBL" id="JAACLJ010000002">
    <property type="protein sequence ID" value="KAF4591777.1"/>
    <property type="molecule type" value="Genomic_DNA"/>
</dbReference>
<evidence type="ECO:0000256" key="1">
    <source>
        <dbReference type="ARBA" id="ARBA00022656"/>
    </source>
</evidence>
<reference evidence="6 8" key="1">
    <citation type="journal article" date="2020" name="G3 (Bethesda)">
        <title>Genetic Underpinnings of Host Manipulation by Ophiocordyceps as Revealed by Comparative Transcriptomics.</title>
        <authorList>
            <person name="Will I."/>
            <person name="Das B."/>
            <person name="Trinh T."/>
            <person name="Brachmann A."/>
            <person name="Ohm R.A."/>
            <person name="de Bekker C."/>
        </authorList>
    </citation>
    <scope>NUCLEOTIDE SEQUENCE [LARGE SCALE GENOMIC DNA]</scope>
    <source>
        <strain evidence="6 8">EC05</strain>
    </source>
</reference>
<evidence type="ECO:0000256" key="4">
    <source>
        <dbReference type="ARBA" id="ARBA00023157"/>
    </source>
</evidence>
<evidence type="ECO:0000313" key="8">
    <source>
        <dbReference type="Proteomes" id="UP000562929"/>
    </source>
</evidence>
<evidence type="ECO:0000313" key="6">
    <source>
        <dbReference type="EMBL" id="KAF4580356.1"/>
    </source>
</evidence>
<evidence type="ECO:0000256" key="5">
    <source>
        <dbReference type="SAM" id="SignalP"/>
    </source>
</evidence>
<feature type="signal peptide" evidence="5">
    <location>
        <begin position="1"/>
        <end position="20"/>
    </location>
</feature>
<keyword evidence="2 5" id="KW-0732">Signal</keyword>
<comment type="caution">
    <text evidence="6">The sequence shown here is derived from an EMBL/GenBank/DDBJ whole genome shotgun (WGS) entry which is preliminary data.</text>
</comment>
<sequence>MRSFVATAPLWLFALSVISSTDPGSSNYRQNGNSKVESVRTVYRGDMRSPKEIRSEGGFQPQGSEWHDISDAFAVDRHYLAGTGQSSEQELGVEYHTAYVSFARDQSHAVRHFDWFYEIHATQNILDPHNVHNYADGEVFALGGVRWSQVIRYQWYHDKNPVWISNPEYDRHLWEKSPIQGTQTRAPEELLDREETSWAKAEVREAARRYMNRPEMVANLGQFPFKFKSYPPRDDIPGPKPAPLVGGYREPGEFERRERAEFMDWLEKHCKVDSSFCELHAQPKAEGEPALPHEDDFLRLSDELASSEFEHLAIKYGVGKLIQRHEKVNLPQLRELSKADKALSASKTARASVWGARILSVPLLGLYVKDVVDVFFRDANTLDRVAVVTSIIPFVGCGAEVVANVNKGHTDLADATLCLVGDALLLTPAWPLGVVVHFSRFFVDVVRGLLQSVEVWERNELMQRRNQGWLAYVEEVSRYLESDMFGANIHTQYMTEMAAVLGRASEARAEVLLGATPLYKGKSATKHQQKRITIDVKDSNKLLDRIICVDASLTRERLRRTFRTALDLWLLNQFQHHKNSFYREFRRQTLRKAGNPSGEMEERIDELIALTRSEDIGAALTPRLMDRLTRIVDGHIDNLETPHPCRTSRAWKRPDKTFHSTELVSA</sequence>
<dbReference type="Gene3D" id="3.90.210.10">
    <property type="entry name" value="Heat-Labile Enterotoxin, subunit A"/>
    <property type="match status" value="1"/>
</dbReference>
<dbReference type="Pfam" id="PF01375">
    <property type="entry name" value="Enterotoxin_a"/>
    <property type="match status" value="1"/>
</dbReference>
<dbReference type="OrthoDB" id="4917004at2759"/>
<gene>
    <name evidence="7" type="ORF">GQ602_002076</name>
    <name evidence="6" type="ORF">GQ602_007416</name>
</gene>
<keyword evidence="4" id="KW-1015">Disulfide bond</keyword>
<dbReference type="InterPro" id="IPR001144">
    <property type="entry name" value="Enterotoxin_A"/>
</dbReference>
<name>A0A8H4VAH9_9HYPO</name>
<keyword evidence="8" id="KW-1185">Reference proteome</keyword>
<evidence type="ECO:0000313" key="7">
    <source>
        <dbReference type="EMBL" id="KAF4591777.1"/>
    </source>
</evidence>
<protein>
    <submittedName>
        <fullName evidence="6">Putative enterotoxin</fullName>
    </submittedName>
</protein>
<accession>A0A8H4VAH9</accession>
<evidence type="ECO:0000256" key="3">
    <source>
        <dbReference type="ARBA" id="ARBA00023026"/>
    </source>
</evidence>
<evidence type="ECO:0000256" key="2">
    <source>
        <dbReference type="ARBA" id="ARBA00022729"/>
    </source>
</evidence>
<dbReference type="Proteomes" id="UP000562929">
    <property type="component" value="Unassembled WGS sequence"/>
</dbReference>